<reference evidence="2 3" key="1">
    <citation type="journal article" date="2009" name="Nature">
        <title>Evolution of pathogenicity and sexual reproduction in eight Candida genomes.</title>
        <authorList>
            <person name="Butler G."/>
            <person name="Rasmussen M.D."/>
            <person name="Lin M.F."/>
            <person name="Santos M.A."/>
            <person name="Sakthikumar S."/>
            <person name="Munro C.A."/>
            <person name="Rheinbay E."/>
            <person name="Grabherr M."/>
            <person name="Forche A."/>
            <person name="Reedy J.L."/>
            <person name="Agrafioti I."/>
            <person name="Arnaud M.B."/>
            <person name="Bates S."/>
            <person name="Brown A.J."/>
            <person name="Brunke S."/>
            <person name="Costanzo M.C."/>
            <person name="Fitzpatrick D.A."/>
            <person name="de Groot P.W."/>
            <person name="Harris D."/>
            <person name="Hoyer L.L."/>
            <person name="Hube B."/>
            <person name="Klis F.M."/>
            <person name="Kodira C."/>
            <person name="Lennard N."/>
            <person name="Logue M.E."/>
            <person name="Martin R."/>
            <person name="Neiman A.M."/>
            <person name="Nikolaou E."/>
            <person name="Quail M.A."/>
            <person name="Quinn J."/>
            <person name="Santos M.C."/>
            <person name="Schmitzberger F.F."/>
            <person name="Sherlock G."/>
            <person name="Shah P."/>
            <person name="Silverstein K.A."/>
            <person name="Skrzypek M.S."/>
            <person name="Soll D."/>
            <person name="Staggs R."/>
            <person name="Stansfield I."/>
            <person name="Stumpf M.P."/>
            <person name="Sudbery P.E."/>
            <person name="Srikantha T."/>
            <person name="Zeng Q."/>
            <person name="Berman J."/>
            <person name="Berriman M."/>
            <person name="Heitman J."/>
            <person name="Gow N.A."/>
            <person name="Lorenz M.C."/>
            <person name="Birren B.W."/>
            <person name="Kellis M."/>
            <person name="Cuomo C.A."/>
        </authorList>
    </citation>
    <scope>NUCLEOTIDE SEQUENCE [LARGE SCALE GENOMIC DNA]</scope>
    <source>
        <strain evidence="3">ATCC 11503 / BCRC 21390 / CBS 2605 / JCM 1781 / NBRC 1676 / NRRL YB-4239</strain>
    </source>
</reference>
<dbReference type="EMBL" id="CH981524">
    <property type="protein sequence ID" value="EDK41990.1"/>
    <property type="molecule type" value="Genomic_DNA"/>
</dbReference>
<dbReference type="InParanoid" id="A5DS32"/>
<proteinExistence type="predicted"/>
<dbReference type="Proteomes" id="UP000001996">
    <property type="component" value="Unassembled WGS sequence"/>
</dbReference>
<protein>
    <submittedName>
        <fullName evidence="2">Uncharacterized protein</fullName>
    </submittedName>
</protein>
<dbReference type="VEuPathDB" id="FungiDB:LELG_00168"/>
<gene>
    <name evidence="2" type="ORF">LELG_00168</name>
</gene>
<evidence type="ECO:0000256" key="1">
    <source>
        <dbReference type="SAM" id="MobiDB-lite"/>
    </source>
</evidence>
<name>A5DS32_LODEL</name>
<dbReference type="AlphaFoldDB" id="A5DS32"/>
<sequence length="202" mass="23355">MGEFSIWSKNDSRNRIPESRSNEALSSSSLVSSAVAEDENMSESGNDNEDEMDAEGEDEEEDEEDEDDEDEDDEDEEEEDEEEEDEEREEDDDNDEQVIGFGDNYHPRKETLYIKNALPTILLYCSLKIMEILILKNTQVFATKFVKEGLMLDIDQILTEFKSWGITPDAQVNPSEQQQTPRRYISMSAYSNKYIDMEITKD</sequence>
<organism evidence="2 3">
    <name type="scientific">Lodderomyces elongisporus (strain ATCC 11503 / CBS 2605 / JCM 1781 / NBRC 1676 / NRRL YB-4239)</name>
    <name type="common">Yeast</name>
    <name type="synonym">Saccharomyces elongisporus</name>
    <dbReference type="NCBI Taxonomy" id="379508"/>
    <lineage>
        <taxon>Eukaryota</taxon>
        <taxon>Fungi</taxon>
        <taxon>Dikarya</taxon>
        <taxon>Ascomycota</taxon>
        <taxon>Saccharomycotina</taxon>
        <taxon>Pichiomycetes</taxon>
        <taxon>Debaryomycetaceae</taxon>
        <taxon>Candida/Lodderomyces clade</taxon>
        <taxon>Lodderomyces</taxon>
    </lineage>
</organism>
<dbReference type="HOGENOM" id="CLU_1354842_0_0_1"/>
<evidence type="ECO:0000313" key="2">
    <source>
        <dbReference type="EMBL" id="EDK41990.1"/>
    </source>
</evidence>
<feature type="compositionally biased region" description="Low complexity" evidence="1">
    <location>
        <begin position="22"/>
        <end position="35"/>
    </location>
</feature>
<keyword evidence="3" id="KW-1185">Reference proteome</keyword>
<accession>A5DS32</accession>
<evidence type="ECO:0000313" key="3">
    <source>
        <dbReference type="Proteomes" id="UP000001996"/>
    </source>
</evidence>
<feature type="compositionally biased region" description="Acidic residues" evidence="1">
    <location>
        <begin position="36"/>
        <end position="96"/>
    </location>
</feature>
<feature type="region of interest" description="Disordered" evidence="1">
    <location>
        <begin position="1"/>
        <end position="103"/>
    </location>
</feature>
<feature type="compositionally biased region" description="Basic and acidic residues" evidence="1">
    <location>
        <begin position="10"/>
        <end position="21"/>
    </location>
</feature>